<reference evidence="2 3" key="1">
    <citation type="submission" date="2015-01" db="EMBL/GenBank/DDBJ databases">
        <title>Evolution of Trichinella species and genotypes.</title>
        <authorList>
            <person name="Korhonen P.K."/>
            <person name="Edoardo P."/>
            <person name="Giuseppe L.R."/>
            <person name="Gasser R.B."/>
        </authorList>
    </citation>
    <scope>NUCLEOTIDE SEQUENCE [LARGE SCALE GENOMIC DNA]</scope>
    <source>
        <strain evidence="2">ISS470</strain>
    </source>
</reference>
<accession>A0A0V1G623</accession>
<sequence length="87" mass="10582">MYRYEYYVCKFTKKLSHKIRVDFIFYMITMLEKLLIAILKIRIIHVRICKNTTFIKAYVYLINAQYFAFGNFSTAYGYFSKMSRIIT</sequence>
<evidence type="ECO:0000313" key="2">
    <source>
        <dbReference type="EMBL" id="KRY93617.1"/>
    </source>
</evidence>
<proteinExistence type="predicted"/>
<dbReference type="Proteomes" id="UP000054995">
    <property type="component" value="Unassembled WGS sequence"/>
</dbReference>
<dbReference type="OrthoDB" id="10447291at2759"/>
<keyword evidence="1" id="KW-0472">Membrane</keyword>
<evidence type="ECO:0000256" key="1">
    <source>
        <dbReference type="SAM" id="Phobius"/>
    </source>
</evidence>
<evidence type="ECO:0000313" key="3">
    <source>
        <dbReference type="Proteomes" id="UP000054995"/>
    </source>
</evidence>
<dbReference type="EMBL" id="JYDT01000001">
    <property type="protein sequence ID" value="KRY93617.1"/>
    <property type="molecule type" value="Genomic_DNA"/>
</dbReference>
<feature type="transmembrane region" description="Helical" evidence="1">
    <location>
        <begin position="57"/>
        <end position="79"/>
    </location>
</feature>
<protein>
    <submittedName>
        <fullName evidence="2">Uncharacterized protein</fullName>
    </submittedName>
</protein>
<keyword evidence="3" id="KW-1185">Reference proteome</keyword>
<dbReference type="AlphaFoldDB" id="A0A0V1G623"/>
<keyword evidence="1" id="KW-1133">Transmembrane helix</keyword>
<name>A0A0V1G623_TRIPS</name>
<feature type="transmembrane region" description="Helical" evidence="1">
    <location>
        <begin position="23"/>
        <end position="45"/>
    </location>
</feature>
<gene>
    <name evidence="2" type="ORF">T4D_1070</name>
</gene>
<comment type="caution">
    <text evidence="2">The sequence shown here is derived from an EMBL/GenBank/DDBJ whole genome shotgun (WGS) entry which is preliminary data.</text>
</comment>
<keyword evidence="1" id="KW-0812">Transmembrane</keyword>
<organism evidence="2 3">
    <name type="scientific">Trichinella pseudospiralis</name>
    <name type="common">Parasitic roundworm</name>
    <dbReference type="NCBI Taxonomy" id="6337"/>
    <lineage>
        <taxon>Eukaryota</taxon>
        <taxon>Metazoa</taxon>
        <taxon>Ecdysozoa</taxon>
        <taxon>Nematoda</taxon>
        <taxon>Enoplea</taxon>
        <taxon>Dorylaimia</taxon>
        <taxon>Trichinellida</taxon>
        <taxon>Trichinellidae</taxon>
        <taxon>Trichinella</taxon>
    </lineage>
</organism>